<dbReference type="AlphaFoldDB" id="W9RYY4"/>
<sequence length="92" mass="10268">MVAALASSGSSSKKQRAALSDWVEQIGDSVEELKKTLRLIEASNREGECDKEGVRWWASLHDDGKRQTAVNGGRRPRMGSVSVRSGLRKWRR</sequence>
<accession>W9RYY4</accession>
<evidence type="ECO:0000256" key="1">
    <source>
        <dbReference type="SAM" id="MobiDB-lite"/>
    </source>
</evidence>
<evidence type="ECO:0000313" key="3">
    <source>
        <dbReference type="Proteomes" id="UP000030645"/>
    </source>
</evidence>
<feature type="region of interest" description="Disordered" evidence="1">
    <location>
        <begin position="66"/>
        <end position="92"/>
    </location>
</feature>
<proteinExistence type="predicted"/>
<gene>
    <name evidence="2" type="ORF">L484_023268</name>
</gene>
<protein>
    <submittedName>
        <fullName evidence="2">Uncharacterized protein</fullName>
    </submittedName>
</protein>
<reference evidence="3" key="1">
    <citation type="submission" date="2013-01" db="EMBL/GenBank/DDBJ databases">
        <title>Draft Genome Sequence of a Mulberry Tree, Morus notabilis C.K. Schneid.</title>
        <authorList>
            <person name="He N."/>
            <person name="Zhao S."/>
        </authorList>
    </citation>
    <scope>NUCLEOTIDE SEQUENCE</scope>
</reference>
<name>W9RYY4_9ROSA</name>
<dbReference type="EMBL" id="KE345304">
    <property type="protein sequence ID" value="EXB99738.1"/>
    <property type="molecule type" value="Genomic_DNA"/>
</dbReference>
<organism evidence="2 3">
    <name type="scientific">Morus notabilis</name>
    <dbReference type="NCBI Taxonomy" id="981085"/>
    <lineage>
        <taxon>Eukaryota</taxon>
        <taxon>Viridiplantae</taxon>
        <taxon>Streptophyta</taxon>
        <taxon>Embryophyta</taxon>
        <taxon>Tracheophyta</taxon>
        <taxon>Spermatophyta</taxon>
        <taxon>Magnoliopsida</taxon>
        <taxon>eudicotyledons</taxon>
        <taxon>Gunneridae</taxon>
        <taxon>Pentapetalae</taxon>
        <taxon>rosids</taxon>
        <taxon>fabids</taxon>
        <taxon>Rosales</taxon>
        <taxon>Moraceae</taxon>
        <taxon>Moreae</taxon>
        <taxon>Morus</taxon>
    </lineage>
</organism>
<keyword evidence="3" id="KW-1185">Reference proteome</keyword>
<evidence type="ECO:0000313" key="2">
    <source>
        <dbReference type="EMBL" id="EXB99738.1"/>
    </source>
</evidence>
<dbReference type="Proteomes" id="UP000030645">
    <property type="component" value="Unassembled WGS sequence"/>
</dbReference>